<proteinExistence type="predicted"/>
<name>A0A2V0NQK2_9CHLO</name>
<dbReference type="OrthoDB" id="10665609at2759"/>
<keyword evidence="3" id="KW-1185">Reference proteome</keyword>
<feature type="region of interest" description="Disordered" evidence="1">
    <location>
        <begin position="88"/>
        <end position="163"/>
    </location>
</feature>
<organism evidence="2 3">
    <name type="scientific">Raphidocelis subcapitata</name>
    <dbReference type="NCBI Taxonomy" id="307507"/>
    <lineage>
        <taxon>Eukaryota</taxon>
        <taxon>Viridiplantae</taxon>
        <taxon>Chlorophyta</taxon>
        <taxon>core chlorophytes</taxon>
        <taxon>Chlorophyceae</taxon>
        <taxon>CS clade</taxon>
        <taxon>Sphaeropleales</taxon>
        <taxon>Selenastraceae</taxon>
        <taxon>Raphidocelis</taxon>
    </lineage>
</organism>
<gene>
    <name evidence="2" type="ORF">Rsub_02615</name>
</gene>
<feature type="region of interest" description="Disordered" evidence="1">
    <location>
        <begin position="1"/>
        <end position="20"/>
    </location>
</feature>
<feature type="compositionally biased region" description="Low complexity" evidence="1">
    <location>
        <begin position="479"/>
        <end position="488"/>
    </location>
</feature>
<feature type="compositionally biased region" description="Gly residues" evidence="1">
    <location>
        <begin position="468"/>
        <end position="478"/>
    </location>
</feature>
<comment type="caution">
    <text evidence="2">The sequence shown here is derived from an EMBL/GenBank/DDBJ whole genome shotgun (WGS) entry which is preliminary data.</text>
</comment>
<feature type="region of interest" description="Disordered" evidence="1">
    <location>
        <begin position="397"/>
        <end position="430"/>
    </location>
</feature>
<protein>
    <submittedName>
        <fullName evidence="2">Uncharacterized protein</fullName>
    </submittedName>
</protein>
<reference evidence="2 3" key="1">
    <citation type="journal article" date="2018" name="Sci. Rep.">
        <title>Raphidocelis subcapitata (=Pseudokirchneriella subcapitata) provides an insight into genome evolution and environmental adaptations in the Sphaeropleales.</title>
        <authorList>
            <person name="Suzuki S."/>
            <person name="Yamaguchi H."/>
            <person name="Nakajima N."/>
            <person name="Kawachi M."/>
        </authorList>
    </citation>
    <scope>NUCLEOTIDE SEQUENCE [LARGE SCALE GENOMIC DNA]</scope>
    <source>
        <strain evidence="2 3">NIES-35</strain>
    </source>
</reference>
<dbReference type="InParanoid" id="A0A2V0NQK2"/>
<evidence type="ECO:0000256" key="1">
    <source>
        <dbReference type="SAM" id="MobiDB-lite"/>
    </source>
</evidence>
<dbReference type="EMBL" id="BDRX01000013">
    <property type="protein sequence ID" value="GBF89911.1"/>
    <property type="molecule type" value="Genomic_DNA"/>
</dbReference>
<evidence type="ECO:0000313" key="3">
    <source>
        <dbReference type="Proteomes" id="UP000247498"/>
    </source>
</evidence>
<dbReference type="Proteomes" id="UP000247498">
    <property type="component" value="Unassembled WGS sequence"/>
</dbReference>
<accession>A0A2V0NQK2</accession>
<dbReference type="AlphaFoldDB" id="A0A2V0NQK2"/>
<sequence length="494" mass="49237">MSSPGSKARKGAAAGSAAGKRAKALSGNSFLKATIAELEGLVIRRKEELSSLSAARARLAMRAAVVHLVDRHSRALLDLGALLKRHRRGGGDGGGDDDANGSGSGDGPALSSGSSTLPSSADDGAAGADGDLEIDGAPPQGGSAYTGDEDPNSSSGSDTAAARGAGVAELPLGWSPAAVAARAAETDVSLEGLRKQLREFVLTCAPLLIRRQRGAPDAAAAAARIEAEHSSLLELCALIALGGAGAGGPSPFSRILLTPLEGAPPANGAGPVVDDAHWDWAVSQLKLSGGQLSRLMTFLDVIRERVARIDAERASLLAACAAAADDAAEGERLVARLVVVQRGYEVVSGAAVLALYGSLLTADQVAGFFVACYPYVPSVSGLHRTLLQRQKDAAAARDAEAEAAAGAGEGTGPSPARRDRRRKAPATTAAAAAAAAEAAEAAGAGAPDAAAAGRDISIKMEHPPHAGNGVGAAPGGSGETCSSCSTRGLQGRAC</sequence>
<feature type="compositionally biased region" description="Low complexity" evidence="1">
    <location>
        <begin position="107"/>
        <end position="129"/>
    </location>
</feature>
<feature type="region of interest" description="Disordered" evidence="1">
    <location>
        <begin position="459"/>
        <end position="494"/>
    </location>
</feature>
<evidence type="ECO:0000313" key="2">
    <source>
        <dbReference type="EMBL" id="GBF89911.1"/>
    </source>
</evidence>